<evidence type="ECO:0000313" key="4">
    <source>
        <dbReference type="EMBL" id="EDS25945.1"/>
    </source>
</evidence>
<dbReference type="InterPro" id="IPR036249">
    <property type="entry name" value="Thioredoxin-like_sf"/>
</dbReference>
<evidence type="ECO:0000313" key="5">
    <source>
        <dbReference type="EnsemblMetazoa" id="CPIJ017364-PA"/>
    </source>
</evidence>
<dbReference type="FunCoup" id="B0XEE8">
    <property type="interactions" value="35"/>
</dbReference>
<feature type="domain" description="Thioredoxin" evidence="3">
    <location>
        <begin position="139"/>
        <end position="267"/>
    </location>
</feature>
<dbReference type="eggNOG" id="KOG0912">
    <property type="taxonomic scope" value="Eukaryota"/>
</dbReference>
<feature type="region of interest" description="Disordered" evidence="1">
    <location>
        <begin position="291"/>
        <end position="317"/>
    </location>
</feature>
<dbReference type="SUPFAM" id="SSF52833">
    <property type="entry name" value="Thioredoxin-like"/>
    <property type="match status" value="1"/>
</dbReference>
<gene>
    <name evidence="5" type="primary">6051600</name>
    <name evidence="4" type="ORF">CpipJ_CPIJ017364</name>
</gene>
<evidence type="ECO:0000313" key="6">
    <source>
        <dbReference type="Proteomes" id="UP000002320"/>
    </source>
</evidence>
<keyword evidence="6" id="KW-1185">Reference proteome</keyword>
<dbReference type="PANTHER" id="PTHR21112:SF0">
    <property type="entry name" value="CHEMOSENSORY PROTEIN A 29A-RELATED"/>
    <property type="match status" value="1"/>
</dbReference>
<dbReference type="Proteomes" id="UP000002320">
    <property type="component" value="Unassembled WGS sequence"/>
</dbReference>
<dbReference type="EnsemblMetazoa" id="CPIJ017364-RA">
    <property type="protein sequence ID" value="CPIJ017364-PA"/>
    <property type="gene ID" value="CPIJ017364"/>
</dbReference>
<dbReference type="InterPro" id="IPR010512">
    <property type="entry name" value="DUF1091"/>
</dbReference>
<evidence type="ECO:0000259" key="3">
    <source>
        <dbReference type="PROSITE" id="PS51352"/>
    </source>
</evidence>
<dbReference type="InParanoid" id="B0XEE8"/>
<dbReference type="PROSITE" id="PS51352">
    <property type="entry name" value="THIOREDOXIN_2"/>
    <property type="match status" value="1"/>
</dbReference>
<evidence type="ECO:0000256" key="2">
    <source>
        <dbReference type="SAM" id="SignalP"/>
    </source>
</evidence>
<name>B0XEE8_CULQU</name>
<organism>
    <name type="scientific">Culex quinquefasciatus</name>
    <name type="common">Southern house mosquito</name>
    <name type="synonym">Culex pungens</name>
    <dbReference type="NCBI Taxonomy" id="7176"/>
    <lineage>
        <taxon>Eukaryota</taxon>
        <taxon>Metazoa</taxon>
        <taxon>Ecdysozoa</taxon>
        <taxon>Arthropoda</taxon>
        <taxon>Hexapoda</taxon>
        <taxon>Insecta</taxon>
        <taxon>Pterygota</taxon>
        <taxon>Neoptera</taxon>
        <taxon>Endopterygota</taxon>
        <taxon>Diptera</taxon>
        <taxon>Nematocera</taxon>
        <taxon>Culicoidea</taxon>
        <taxon>Culicidae</taxon>
        <taxon>Culicinae</taxon>
        <taxon>Culicini</taxon>
        <taxon>Culex</taxon>
        <taxon>Culex</taxon>
    </lineage>
</organism>
<reference evidence="4" key="1">
    <citation type="submission" date="2007-03" db="EMBL/GenBank/DDBJ databases">
        <title>Annotation of Culex pipiens quinquefasciatus.</title>
        <authorList>
            <consortium name="The Broad Institute Genome Sequencing Platform"/>
            <person name="Atkinson P.W."/>
            <person name="Hemingway J."/>
            <person name="Christensen B.M."/>
            <person name="Higgs S."/>
            <person name="Kodira C."/>
            <person name="Hannick L."/>
            <person name="Megy K."/>
            <person name="O'Leary S."/>
            <person name="Pearson M."/>
            <person name="Haas B.J."/>
            <person name="Mauceli E."/>
            <person name="Wortman J.R."/>
            <person name="Lee N.H."/>
            <person name="Guigo R."/>
            <person name="Stanke M."/>
            <person name="Alvarado L."/>
            <person name="Amedeo P."/>
            <person name="Antoine C.H."/>
            <person name="Arensburger P."/>
            <person name="Bidwell S.L."/>
            <person name="Crawford M."/>
            <person name="Camaro F."/>
            <person name="Devon K."/>
            <person name="Engels R."/>
            <person name="Hammond M."/>
            <person name="Howarth C."/>
            <person name="Koehrsen M."/>
            <person name="Lawson D."/>
            <person name="Montgomery P."/>
            <person name="Nene V."/>
            <person name="Nusbaum C."/>
            <person name="Puiu D."/>
            <person name="Romero-Severson J."/>
            <person name="Severson D.W."/>
            <person name="Shumway M."/>
            <person name="Sisk P."/>
            <person name="Stolte C."/>
            <person name="Zeng Q."/>
            <person name="Eisenstadt E."/>
            <person name="Fraser-Liggett C."/>
            <person name="Strausberg R."/>
            <person name="Galagan J."/>
            <person name="Birren B."/>
            <person name="Collins F.H."/>
        </authorList>
    </citation>
    <scope>NUCLEOTIDE SEQUENCE [LARGE SCALE GENOMIC DNA]</scope>
    <source>
        <strain evidence="4">JHB</strain>
    </source>
</reference>
<dbReference type="VEuPathDB" id="VectorBase:CQUJHB017317"/>
<dbReference type="Pfam" id="PF06477">
    <property type="entry name" value="DUF1091"/>
    <property type="match status" value="1"/>
</dbReference>
<accession>B0XEE8</accession>
<dbReference type="AlphaFoldDB" id="B0XEE8"/>
<dbReference type="EMBL" id="DS232824">
    <property type="protein sequence ID" value="EDS25945.1"/>
    <property type="molecule type" value="Genomic_DNA"/>
</dbReference>
<dbReference type="VEuPathDB" id="VectorBase:CPIJ017364"/>
<dbReference type="Gene3D" id="3.40.30.10">
    <property type="entry name" value="Glutaredoxin"/>
    <property type="match status" value="1"/>
</dbReference>
<dbReference type="InterPro" id="IPR013766">
    <property type="entry name" value="Thioredoxin_domain"/>
</dbReference>
<reference evidence="5" key="2">
    <citation type="submission" date="2020-05" db="UniProtKB">
        <authorList>
            <consortium name="EnsemblMetazoa"/>
        </authorList>
    </citation>
    <scope>IDENTIFICATION</scope>
    <source>
        <strain evidence="5">JHB</strain>
    </source>
</reference>
<dbReference type="STRING" id="7176.B0XEE8"/>
<dbReference type="Pfam" id="PF00085">
    <property type="entry name" value="Thioredoxin"/>
    <property type="match status" value="1"/>
</dbReference>
<dbReference type="VEuPathDB" id="VectorBase:CQUJHB009068"/>
<dbReference type="OrthoDB" id="294696at2759"/>
<feature type="chain" id="PRO_5011409361" evidence="2">
    <location>
        <begin position="23"/>
        <end position="328"/>
    </location>
</feature>
<protein>
    <submittedName>
        <fullName evidence="4 5">Endoplasmic reticulum resident protein</fullName>
    </submittedName>
</protein>
<evidence type="ECO:0000256" key="1">
    <source>
        <dbReference type="SAM" id="MobiDB-lite"/>
    </source>
</evidence>
<dbReference type="PANTHER" id="PTHR21112">
    <property type="entry name" value="CHEMOSENSORY PROTEIN A 29A-RELATED"/>
    <property type="match status" value="1"/>
</dbReference>
<feature type="compositionally biased region" description="Polar residues" evidence="1">
    <location>
        <begin position="306"/>
        <end position="317"/>
    </location>
</feature>
<feature type="signal peptide" evidence="2">
    <location>
        <begin position="1"/>
        <end position="22"/>
    </location>
</feature>
<keyword evidence="2" id="KW-0732">Signal</keyword>
<dbReference type="HOGENOM" id="CLU_847988_0_0_1"/>
<dbReference type="KEGG" id="cqu:CpipJ_CPIJ017364"/>
<proteinExistence type="predicted"/>
<sequence length="328" mass="37846">MTTTRSTILAILLTLWIPRSTAVNLEVQLERIEQVGGEWFADISKMRVRKFNRTAFVLDGSYTLFHDIDEGFEESVRVAYSSMENNQFNEYPMKMARKKICQVMVEEYADFQHIWANYSNLPQLPKGTTRFCPFPKGTYWVKDLQPDAGWIPPVVPAGLWRMTLEFWGPDKELIGEYRAYFRLTKGLRRPCLHSFPFLFQVREAFPEAGRVVMGKVDCDKESSAASRFHISKYPTLKVIRNGQPTKREYRGARTVEAFADFIKKQLEDPIKDEFHYGPEKSDDNTIEVMVVSNNGQDGGPRKGTTPPESTFKNLAPSNKRYTLLKDEL</sequence>